<protein>
    <submittedName>
        <fullName evidence="5">Putative glucose-methanol-choline oxidoreductase, FAD/NAD(P)-binding domain protein</fullName>
    </submittedName>
</protein>
<evidence type="ECO:0000256" key="2">
    <source>
        <dbReference type="ARBA" id="ARBA00022630"/>
    </source>
</evidence>
<dbReference type="PROSITE" id="PS00624">
    <property type="entry name" value="GMC_OXRED_2"/>
    <property type="match status" value="1"/>
</dbReference>
<dbReference type="Gene3D" id="3.50.50.60">
    <property type="entry name" value="FAD/NAD(P)-binding domain"/>
    <property type="match status" value="2"/>
</dbReference>
<gene>
    <name evidence="5" type="ORF">HannXRQ_Chr01g0015961</name>
</gene>
<dbReference type="InParanoid" id="A0A251VNL7"/>
<keyword evidence="2" id="KW-0285">Flavoprotein</keyword>
<dbReference type="GO" id="GO:0016614">
    <property type="term" value="F:oxidoreductase activity, acting on CH-OH group of donors"/>
    <property type="evidence" value="ECO:0007669"/>
    <property type="project" value="InterPro"/>
</dbReference>
<dbReference type="Proteomes" id="UP000215914">
    <property type="component" value="Chromosome 1"/>
</dbReference>
<proteinExistence type="predicted"/>
<dbReference type="EMBL" id="CM007890">
    <property type="protein sequence ID" value="OTG37177.1"/>
    <property type="molecule type" value="Genomic_DNA"/>
</dbReference>
<organism evidence="5 6">
    <name type="scientific">Helianthus annuus</name>
    <name type="common">Common sunflower</name>
    <dbReference type="NCBI Taxonomy" id="4232"/>
    <lineage>
        <taxon>Eukaryota</taxon>
        <taxon>Viridiplantae</taxon>
        <taxon>Streptophyta</taxon>
        <taxon>Embryophyta</taxon>
        <taxon>Tracheophyta</taxon>
        <taxon>Spermatophyta</taxon>
        <taxon>Magnoliopsida</taxon>
        <taxon>eudicotyledons</taxon>
        <taxon>Gunneridae</taxon>
        <taxon>Pentapetalae</taxon>
        <taxon>asterids</taxon>
        <taxon>campanulids</taxon>
        <taxon>Asterales</taxon>
        <taxon>Asteraceae</taxon>
        <taxon>Asteroideae</taxon>
        <taxon>Heliantheae alliance</taxon>
        <taxon>Heliantheae</taxon>
        <taxon>Helianthus</taxon>
    </lineage>
</organism>
<dbReference type="STRING" id="4232.A0A251VNL7"/>
<feature type="domain" description="Glucose-methanol-choline oxidoreductase N-terminal" evidence="4">
    <location>
        <begin position="253"/>
        <end position="267"/>
    </location>
</feature>
<dbReference type="InterPro" id="IPR000172">
    <property type="entry name" value="GMC_OxRdtase_N"/>
</dbReference>
<name>A0A251VNL7_HELAN</name>
<keyword evidence="3" id="KW-0274">FAD</keyword>
<evidence type="ECO:0000256" key="3">
    <source>
        <dbReference type="ARBA" id="ARBA00022827"/>
    </source>
</evidence>
<dbReference type="InterPro" id="IPR051871">
    <property type="entry name" value="GMC_Oxidoreductase-Related"/>
</dbReference>
<dbReference type="Pfam" id="PF00732">
    <property type="entry name" value="GMC_oxred_N"/>
    <property type="match status" value="1"/>
</dbReference>
<comment type="cofactor">
    <cofactor evidence="1">
        <name>FAD</name>
        <dbReference type="ChEBI" id="CHEBI:57692"/>
    </cofactor>
</comment>
<dbReference type="AlphaFoldDB" id="A0A251VNL7"/>
<evidence type="ECO:0000256" key="1">
    <source>
        <dbReference type="ARBA" id="ARBA00001974"/>
    </source>
</evidence>
<dbReference type="GO" id="GO:0050660">
    <property type="term" value="F:flavin adenine dinucleotide binding"/>
    <property type="evidence" value="ECO:0007669"/>
    <property type="project" value="InterPro"/>
</dbReference>
<dbReference type="PANTHER" id="PTHR45968">
    <property type="entry name" value="OSJNBA0019K04.7 PROTEIN"/>
    <property type="match status" value="1"/>
</dbReference>
<evidence type="ECO:0000259" key="4">
    <source>
        <dbReference type="PROSITE" id="PS00624"/>
    </source>
</evidence>
<reference evidence="6" key="1">
    <citation type="journal article" date="2017" name="Nature">
        <title>The sunflower genome provides insights into oil metabolism, flowering and Asterid evolution.</title>
        <authorList>
            <person name="Badouin H."/>
            <person name="Gouzy J."/>
            <person name="Grassa C.J."/>
            <person name="Murat F."/>
            <person name="Staton S.E."/>
            <person name="Cottret L."/>
            <person name="Lelandais-Briere C."/>
            <person name="Owens G.L."/>
            <person name="Carrere S."/>
            <person name="Mayjonade B."/>
            <person name="Legrand L."/>
            <person name="Gill N."/>
            <person name="Kane N.C."/>
            <person name="Bowers J.E."/>
            <person name="Hubner S."/>
            <person name="Bellec A."/>
            <person name="Berard A."/>
            <person name="Berges H."/>
            <person name="Blanchet N."/>
            <person name="Boniface M.C."/>
            <person name="Brunel D."/>
            <person name="Catrice O."/>
            <person name="Chaidir N."/>
            <person name="Claudel C."/>
            <person name="Donnadieu C."/>
            <person name="Faraut T."/>
            <person name="Fievet G."/>
            <person name="Helmstetter N."/>
            <person name="King M."/>
            <person name="Knapp S.J."/>
            <person name="Lai Z."/>
            <person name="Le Paslier M.C."/>
            <person name="Lippi Y."/>
            <person name="Lorenzon L."/>
            <person name="Mandel J.R."/>
            <person name="Marage G."/>
            <person name="Marchand G."/>
            <person name="Marquand E."/>
            <person name="Bret-Mestries E."/>
            <person name="Morien E."/>
            <person name="Nambeesan S."/>
            <person name="Nguyen T."/>
            <person name="Pegot-Espagnet P."/>
            <person name="Pouilly N."/>
            <person name="Raftis F."/>
            <person name="Sallet E."/>
            <person name="Schiex T."/>
            <person name="Thomas J."/>
            <person name="Vandecasteele C."/>
            <person name="Vares D."/>
            <person name="Vear F."/>
            <person name="Vautrin S."/>
            <person name="Crespi M."/>
            <person name="Mangin B."/>
            <person name="Burke J.M."/>
            <person name="Salse J."/>
            <person name="Munos S."/>
            <person name="Vincourt P."/>
            <person name="Rieseberg L.H."/>
            <person name="Langlade N.B."/>
        </authorList>
    </citation>
    <scope>NUCLEOTIDE SEQUENCE [LARGE SCALE GENOMIC DNA]</scope>
    <source>
        <strain evidence="6">cv. SF193</strain>
    </source>
</reference>
<dbReference type="PANTHER" id="PTHR45968:SF3">
    <property type="entry name" value="OS04G0573100 PROTEIN"/>
    <property type="match status" value="1"/>
</dbReference>
<evidence type="ECO:0000313" key="6">
    <source>
        <dbReference type="Proteomes" id="UP000215914"/>
    </source>
</evidence>
<dbReference type="InterPro" id="IPR036188">
    <property type="entry name" value="FAD/NAD-bd_sf"/>
</dbReference>
<dbReference type="OMA" id="PPNYTFV"/>
<keyword evidence="6" id="KW-1185">Reference proteome</keyword>
<dbReference type="SUPFAM" id="SSF51905">
    <property type="entry name" value="FAD/NAD(P)-binding domain"/>
    <property type="match status" value="1"/>
</dbReference>
<sequence length="422" mass="47170">MATKYAFMKEATKAPKVSFYDYIVIGGGTTGIPLATTLSTNYSVLLLERGGSPYGNPNITQVMNFGSYFLDTSPNSPSQRFSSEGVINARPRVLGGGTSINAGFYSRGEPKFNKEARLMDKRLIRESYEWAEKVMVSKPEPKKWQSAFRAALVEAGVKPDNGFTYDHIAGLNWLVRFLMNMGRDIPLQICYNMQILKGCLFFYMQLLKKSYLRPKVGKSRPLAYGVAFKDSFGNKHKAYLKGGKKNEVILSAGALGSPQLLMLSGIGPKEQLDAHKIKIVLEQPFVGKDMADNPMNTIFIPSPVVVEATIVQLVGITRFGSLREIFYIEWRGVYLLVTVAAFPNLDDKIESISLKNKATPQRKHLKNDVKGNHFLDGYSPGTLCSRKPGISRNAYGYRLPEMYNRETCFYNLSNLIQLVLES</sequence>
<accession>A0A251VNL7</accession>
<evidence type="ECO:0000313" key="5">
    <source>
        <dbReference type="EMBL" id="OTG37177.1"/>
    </source>
</evidence>